<accession>A0ABT4JN05</accession>
<evidence type="ECO:0000259" key="14">
    <source>
        <dbReference type="Pfam" id="PF13807"/>
    </source>
</evidence>
<comment type="function">
    <text evidence="11">Required for CpsD phosphorylation. Involved in the regulation of capsular polysaccharide biosynthesis. May be part of a complex that directs the coordinated polymerization and export to the cell surface of the capsular polysaccharide.</text>
</comment>
<keyword evidence="8 12" id="KW-1133">Transmembrane helix</keyword>
<comment type="similarity">
    <text evidence="3">Belongs to the CpsC/CapA family.</text>
</comment>
<reference evidence="15" key="1">
    <citation type="submission" date="2022-09" db="EMBL/GenBank/DDBJ databases">
        <title>Diversity of Dellaglioa algida.</title>
        <authorList>
            <person name="Matthias E."/>
            <person name="Werum V."/>
        </authorList>
    </citation>
    <scope>NUCLEOTIDE SEQUENCE</scope>
    <source>
        <strain evidence="15">TMW 2.2523</strain>
    </source>
</reference>
<dbReference type="RefSeq" id="WP_269024030.1">
    <property type="nucleotide sequence ID" value="NZ_JANXKW010000003.1"/>
</dbReference>
<dbReference type="PANTHER" id="PTHR32309:SF13">
    <property type="entry name" value="FERRIC ENTEROBACTIN TRANSPORT PROTEIN FEPE"/>
    <property type="match status" value="1"/>
</dbReference>
<organism evidence="15 16">
    <name type="scientific">Dellaglioa carnosa</name>
    <dbReference type="NCBI Taxonomy" id="2995136"/>
    <lineage>
        <taxon>Bacteria</taxon>
        <taxon>Bacillati</taxon>
        <taxon>Bacillota</taxon>
        <taxon>Bacilli</taxon>
        <taxon>Lactobacillales</taxon>
        <taxon>Lactobacillaceae</taxon>
        <taxon>Dellaglioa</taxon>
    </lineage>
</organism>
<evidence type="ECO:0000256" key="8">
    <source>
        <dbReference type="ARBA" id="ARBA00022989"/>
    </source>
</evidence>
<sequence>MEETISIEQIFNILKKHLKLISGLVIMGALVAFLVTTFFVTPKYDATVQILVNRTEPASNAGAAFNTQQADVQMINTYKDIIQNKIVLDPVRKEIVKKDNFVGTSDDLKSQISISNQENSQVFSVTVKDTNAYRAADIANSVADNFKSKIKKMMKVNNVTIVADAIAKPNAVSPNKKMNVIIGLMLGAILGIGIAITIEVFDKTVKGVEFLTDLGLSNLGMINHIDETKKS</sequence>
<name>A0ABT4JN05_9LACO</name>
<keyword evidence="6 12" id="KW-0812">Transmembrane</keyword>
<evidence type="ECO:0000259" key="13">
    <source>
        <dbReference type="Pfam" id="PF02706"/>
    </source>
</evidence>
<gene>
    <name evidence="15" type="ORF">N0K80_05365</name>
</gene>
<feature type="transmembrane region" description="Helical" evidence="12">
    <location>
        <begin position="180"/>
        <end position="201"/>
    </location>
</feature>
<dbReference type="PANTHER" id="PTHR32309">
    <property type="entry name" value="TYROSINE-PROTEIN KINASE"/>
    <property type="match status" value="1"/>
</dbReference>
<dbReference type="Pfam" id="PF02706">
    <property type="entry name" value="Wzz"/>
    <property type="match status" value="1"/>
</dbReference>
<dbReference type="InterPro" id="IPR003856">
    <property type="entry name" value="LPS_length_determ_N"/>
</dbReference>
<keyword evidence="16" id="KW-1185">Reference proteome</keyword>
<evidence type="ECO:0000256" key="2">
    <source>
        <dbReference type="ARBA" id="ARBA00005132"/>
    </source>
</evidence>
<evidence type="ECO:0000256" key="10">
    <source>
        <dbReference type="ARBA" id="ARBA00023169"/>
    </source>
</evidence>
<dbReference type="InterPro" id="IPR050445">
    <property type="entry name" value="Bact_polysacc_biosynth/exp"/>
</dbReference>
<evidence type="ECO:0000256" key="4">
    <source>
        <dbReference type="ARBA" id="ARBA00020739"/>
    </source>
</evidence>
<evidence type="ECO:0000256" key="3">
    <source>
        <dbReference type="ARBA" id="ARBA00006683"/>
    </source>
</evidence>
<evidence type="ECO:0000256" key="9">
    <source>
        <dbReference type="ARBA" id="ARBA00023136"/>
    </source>
</evidence>
<comment type="subcellular location">
    <subcellularLocation>
        <location evidence="1">Cell membrane</location>
        <topology evidence="1">Multi-pass membrane protein</topology>
    </subcellularLocation>
</comment>
<evidence type="ECO:0000256" key="5">
    <source>
        <dbReference type="ARBA" id="ARBA00022475"/>
    </source>
</evidence>
<evidence type="ECO:0000256" key="1">
    <source>
        <dbReference type="ARBA" id="ARBA00004651"/>
    </source>
</evidence>
<dbReference type="Pfam" id="PF13807">
    <property type="entry name" value="GNVR"/>
    <property type="match status" value="1"/>
</dbReference>
<proteinExistence type="inferred from homology"/>
<evidence type="ECO:0000256" key="7">
    <source>
        <dbReference type="ARBA" id="ARBA00022903"/>
    </source>
</evidence>
<dbReference type="InterPro" id="IPR032807">
    <property type="entry name" value="GNVR"/>
</dbReference>
<evidence type="ECO:0000256" key="11">
    <source>
        <dbReference type="ARBA" id="ARBA00045736"/>
    </source>
</evidence>
<keyword evidence="10" id="KW-0270">Exopolysaccharide synthesis</keyword>
<evidence type="ECO:0000313" key="16">
    <source>
        <dbReference type="Proteomes" id="UP001081467"/>
    </source>
</evidence>
<keyword evidence="9 12" id="KW-0472">Membrane</keyword>
<feature type="transmembrane region" description="Helical" evidence="12">
    <location>
        <begin position="20"/>
        <end position="40"/>
    </location>
</feature>
<evidence type="ECO:0000256" key="6">
    <source>
        <dbReference type="ARBA" id="ARBA00022692"/>
    </source>
</evidence>
<dbReference type="EMBL" id="JANXLI010000003">
    <property type="protein sequence ID" value="MCZ2491584.1"/>
    <property type="molecule type" value="Genomic_DNA"/>
</dbReference>
<feature type="domain" description="Tyrosine-protein kinase G-rich" evidence="14">
    <location>
        <begin position="147"/>
        <end position="196"/>
    </location>
</feature>
<evidence type="ECO:0000313" key="15">
    <source>
        <dbReference type="EMBL" id="MCZ2491584.1"/>
    </source>
</evidence>
<protein>
    <recommendedName>
        <fullName evidence="4">Capsular polysaccharide biosynthesis protein CpsC</fullName>
    </recommendedName>
</protein>
<comment type="pathway">
    <text evidence="2">Capsule biogenesis; capsule polysaccharide biosynthesis.</text>
</comment>
<evidence type="ECO:0000256" key="12">
    <source>
        <dbReference type="SAM" id="Phobius"/>
    </source>
</evidence>
<feature type="domain" description="Polysaccharide chain length determinant N-terminal" evidence="13">
    <location>
        <begin position="3"/>
        <end position="94"/>
    </location>
</feature>
<comment type="caution">
    <text evidence="15">The sequence shown here is derived from an EMBL/GenBank/DDBJ whole genome shotgun (WGS) entry which is preliminary data.</text>
</comment>
<keyword evidence="5" id="KW-1003">Cell membrane</keyword>
<keyword evidence="7" id="KW-0972">Capsule biogenesis/degradation</keyword>
<dbReference type="Proteomes" id="UP001081467">
    <property type="component" value="Unassembled WGS sequence"/>
</dbReference>